<dbReference type="Pfam" id="PF00294">
    <property type="entry name" value="PfkB"/>
    <property type="match status" value="1"/>
</dbReference>
<evidence type="ECO:0000256" key="10">
    <source>
        <dbReference type="ARBA" id="ARBA00022958"/>
    </source>
</evidence>
<reference evidence="14 15" key="1">
    <citation type="submission" date="2019-06" db="EMBL/GenBank/DDBJ databases">
        <title>Sequencing the genomes of 1000 actinobacteria strains.</title>
        <authorList>
            <person name="Klenk H.-P."/>
        </authorList>
    </citation>
    <scope>NUCLEOTIDE SEQUENCE [LARGE SCALE GENOMIC DNA]</scope>
    <source>
        <strain evidence="14 15">DSM 19560</strain>
    </source>
</reference>
<dbReference type="GO" id="GO:0019303">
    <property type="term" value="P:D-ribose catabolic process"/>
    <property type="evidence" value="ECO:0007669"/>
    <property type="project" value="UniProtKB-UniRule"/>
</dbReference>
<protein>
    <recommendedName>
        <fullName evidence="3 12">Ribokinase</fullName>
        <shortName evidence="12">RK</shortName>
        <ecNumber evidence="2 12">2.7.1.15</ecNumber>
    </recommendedName>
</protein>
<keyword evidence="5 12" id="KW-0479">Metal-binding</keyword>
<dbReference type="PANTHER" id="PTHR10584:SF166">
    <property type="entry name" value="RIBOKINASE"/>
    <property type="match status" value="1"/>
</dbReference>
<feature type="binding site" evidence="12">
    <location>
        <position position="243"/>
    </location>
    <ligand>
        <name>K(+)</name>
        <dbReference type="ChEBI" id="CHEBI:29103"/>
    </ligand>
</feature>
<dbReference type="CDD" id="cd01174">
    <property type="entry name" value="ribokinase"/>
    <property type="match status" value="1"/>
</dbReference>
<evidence type="ECO:0000313" key="14">
    <source>
        <dbReference type="EMBL" id="TWE09297.1"/>
    </source>
</evidence>
<evidence type="ECO:0000256" key="3">
    <source>
        <dbReference type="ARBA" id="ARBA00016943"/>
    </source>
</evidence>
<keyword evidence="10 12" id="KW-0630">Potassium</keyword>
<dbReference type="HAMAP" id="MF_01987">
    <property type="entry name" value="Ribokinase"/>
    <property type="match status" value="1"/>
</dbReference>
<comment type="cofactor">
    <cofactor evidence="12">
        <name>Mg(2+)</name>
        <dbReference type="ChEBI" id="CHEBI:18420"/>
    </cofactor>
    <text evidence="12">Requires a divalent cation, most likely magnesium in vivo, as an electrophilic catalyst to aid phosphoryl group transfer. It is the chelate of the metal and the nucleotide that is the actual substrate.</text>
</comment>
<evidence type="ECO:0000256" key="12">
    <source>
        <dbReference type="HAMAP-Rule" id="MF_01987"/>
    </source>
</evidence>
<dbReference type="RefSeq" id="WP_145229847.1">
    <property type="nucleotide sequence ID" value="NZ_VIVQ01000003.1"/>
</dbReference>
<dbReference type="InterPro" id="IPR002139">
    <property type="entry name" value="Ribo/fructo_kinase"/>
</dbReference>
<feature type="binding site" evidence="12">
    <location>
        <begin position="14"/>
        <end position="16"/>
    </location>
    <ligand>
        <name>substrate</name>
    </ligand>
</feature>
<dbReference type="AlphaFoldDB" id="A0A561E125"/>
<feature type="active site" description="Proton acceptor" evidence="12">
    <location>
        <position position="249"/>
    </location>
</feature>
<keyword evidence="4 12" id="KW-0808">Transferase</keyword>
<evidence type="ECO:0000259" key="13">
    <source>
        <dbReference type="Pfam" id="PF00294"/>
    </source>
</evidence>
<feature type="binding site" evidence="12">
    <location>
        <position position="177"/>
    </location>
    <ligand>
        <name>ATP</name>
        <dbReference type="ChEBI" id="CHEBI:30616"/>
    </ligand>
</feature>
<keyword evidence="9 12" id="KW-0460">Magnesium</keyword>
<keyword evidence="6 12" id="KW-0547">Nucleotide-binding</keyword>
<evidence type="ECO:0000256" key="5">
    <source>
        <dbReference type="ARBA" id="ARBA00022723"/>
    </source>
</evidence>
<keyword evidence="8 12" id="KW-0067">ATP-binding</keyword>
<dbReference type="PANTHER" id="PTHR10584">
    <property type="entry name" value="SUGAR KINASE"/>
    <property type="match status" value="1"/>
</dbReference>
<keyword evidence="11 12" id="KW-0119">Carbohydrate metabolism</keyword>
<dbReference type="InterPro" id="IPR029056">
    <property type="entry name" value="Ribokinase-like"/>
</dbReference>
<evidence type="ECO:0000256" key="8">
    <source>
        <dbReference type="ARBA" id="ARBA00022840"/>
    </source>
</evidence>
<dbReference type="Proteomes" id="UP000318297">
    <property type="component" value="Unassembled WGS sequence"/>
</dbReference>
<evidence type="ECO:0000256" key="7">
    <source>
        <dbReference type="ARBA" id="ARBA00022777"/>
    </source>
</evidence>
<dbReference type="GO" id="GO:0046872">
    <property type="term" value="F:metal ion binding"/>
    <property type="evidence" value="ECO:0007669"/>
    <property type="project" value="UniProtKB-KW"/>
</dbReference>
<feature type="binding site" evidence="12">
    <location>
        <position position="136"/>
    </location>
    <ligand>
        <name>substrate</name>
    </ligand>
</feature>
<name>A0A561E125_9MICO</name>
<evidence type="ECO:0000256" key="11">
    <source>
        <dbReference type="ARBA" id="ARBA00023277"/>
    </source>
</evidence>
<comment type="similarity">
    <text evidence="1">Belongs to the carbohydrate kinase pfkB family.</text>
</comment>
<feature type="binding site" evidence="12">
    <location>
        <begin position="42"/>
        <end position="46"/>
    </location>
    <ligand>
        <name>substrate</name>
    </ligand>
</feature>
<dbReference type="InterPro" id="IPR011611">
    <property type="entry name" value="PfkB_dom"/>
</dbReference>
<comment type="subcellular location">
    <subcellularLocation>
        <location evidence="12">Cytoplasm</location>
    </subcellularLocation>
</comment>
<dbReference type="OrthoDB" id="9775849at2"/>
<dbReference type="Gene3D" id="3.40.1190.20">
    <property type="match status" value="1"/>
</dbReference>
<keyword evidence="15" id="KW-1185">Reference proteome</keyword>
<comment type="subunit">
    <text evidence="12">Homodimer.</text>
</comment>
<evidence type="ECO:0000256" key="4">
    <source>
        <dbReference type="ARBA" id="ARBA00022679"/>
    </source>
</evidence>
<dbReference type="GO" id="GO:0005524">
    <property type="term" value="F:ATP binding"/>
    <property type="evidence" value="ECO:0007669"/>
    <property type="project" value="UniProtKB-UniRule"/>
</dbReference>
<keyword evidence="12" id="KW-0963">Cytoplasm</keyword>
<feature type="binding site" evidence="12">
    <location>
        <position position="282"/>
    </location>
    <ligand>
        <name>K(+)</name>
        <dbReference type="ChEBI" id="CHEBI:29103"/>
    </ligand>
</feature>
<feature type="binding site" evidence="12">
    <location>
        <begin position="248"/>
        <end position="249"/>
    </location>
    <ligand>
        <name>ATP</name>
        <dbReference type="ChEBI" id="CHEBI:30616"/>
    </ligand>
</feature>
<comment type="similarity">
    <text evidence="12">Belongs to the carbohydrate kinase PfkB family. Ribokinase subfamily.</text>
</comment>
<dbReference type="SUPFAM" id="SSF53613">
    <property type="entry name" value="Ribokinase-like"/>
    <property type="match status" value="1"/>
</dbReference>
<comment type="pathway">
    <text evidence="12">Carbohydrate metabolism; D-ribose degradation; D-ribose 5-phosphate from beta-D-ribopyranose: step 2/2.</text>
</comment>
<dbReference type="InterPro" id="IPR011877">
    <property type="entry name" value="Ribokinase"/>
</dbReference>
<gene>
    <name evidence="12" type="primary">rbsK</name>
    <name evidence="14" type="ORF">BKA23_2997</name>
</gene>
<dbReference type="InterPro" id="IPR002173">
    <property type="entry name" value="Carboh/pur_kinase_PfkB_CS"/>
</dbReference>
<dbReference type="GO" id="GO:0005829">
    <property type="term" value="C:cytosol"/>
    <property type="evidence" value="ECO:0007669"/>
    <property type="project" value="TreeGrafter"/>
</dbReference>
<dbReference type="EC" id="2.7.1.15" evidence="2 12"/>
<feature type="binding site" evidence="12">
    <location>
        <position position="279"/>
    </location>
    <ligand>
        <name>K(+)</name>
        <dbReference type="ChEBI" id="CHEBI:29103"/>
    </ligand>
</feature>
<dbReference type="GO" id="GO:0004747">
    <property type="term" value="F:ribokinase activity"/>
    <property type="evidence" value="ECO:0007669"/>
    <property type="project" value="UniProtKB-UniRule"/>
</dbReference>
<comment type="caution">
    <text evidence="14">The sequence shown here is derived from an EMBL/GenBank/DDBJ whole genome shotgun (WGS) entry which is preliminary data.</text>
</comment>
<comment type="catalytic activity">
    <reaction evidence="12">
        <text>D-ribose + ATP = D-ribose 5-phosphate + ADP + H(+)</text>
        <dbReference type="Rhea" id="RHEA:13697"/>
        <dbReference type="ChEBI" id="CHEBI:15378"/>
        <dbReference type="ChEBI" id="CHEBI:30616"/>
        <dbReference type="ChEBI" id="CHEBI:47013"/>
        <dbReference type="ChEBI" id="CHEBI:78346"/>
        <dbReference type="ChEBI" id="CHEBI:456216"/>
        <dbReference type="EC" id="2.7.1.15"/>
    </reaction>
</comment>
<dbReference type="PRINTS" id="PR00990">
    <property type="entry name" value="RIBOKINASE"/>
</dbReference>
<dbReference type="PROSITE" id="PS00584">
    <property type="entry name" value="PFKB_KINASES_2"/>
    <property type="match status" value="1"/>
</dbReference>
<feature type="binding site" evidence="12">
    <location>
        <begin position="216"/>
        <end position="221"/>
    </location>
    <ligand>
        <name>ATP</name>
        <dbReference type="ChEBI" id="CHEBI:30616"/>
    </ligand>
</feature>
<accession>A0A561E125</accession>
<sequence>MQVREGVLVVGSINLDTTITVDSFPRPGETLLGTGLITSVGGKGANQAVAAARMGGWVGMTGAVGADASGQQALEKLRADGVDVTGVRELPEAPTGTAWITVADGDNTIIVIAGANSQWPAVPELPDASIMLCQLEIPLSVVEIVAERFQGRLVLNAAPSQPLPDSLLQRCEVLIVNEHELADLVGTPDVTSSNRAALVRAAHQLRARGAEAVVATLGGDGAMLVDADEVTWIEPPPVAEVVDTTGAGDAFCGAFAARLAAGSTMADAARWGVAAGSFAVGGHTAQGSYGSLEQVRAMYDLTRSVHKDR</sequence>
<evidence type="ECO:0000256" key="1">
    <source>
        <dbReference type="ARBA" id="ARBA00005380"/>
    </source>
</evidence>
<evidence type="ECO:0000256" key="6">
    <source>
        <dbReference type="ARBA" id="ARBA00022741"/>
    </source>
</evidence>
<keyword evidence="7 12" id="KW-0418">Kinase</keyword>
<dbReference type="EMBL" id="VIVQ01000003">
    <property type="protein sequence ID" value="TWE09297.1"/>
    <property type="molecule type" value="Genomic_DNA"/>
</dbReference>
<feature type="domain" description="Carbohydrate kinase PfkB" evidence="13">
    <location>
        <begin position="6"/>
        <end position="287"/>
    </location>
</feature>
<evidence type="ECO:0000256" key="2">
    <source>
        <dbReference type="ARBA" id="ARBA00012035"/>
    </source>
</evidence>
<feature type="binding site" evidence="12">
    <location>
        <position position="249"/>
    </location>
    <ligand>
        <name>substrate</name>
    </ligand>
</feature>
<dbReference type="UniPathway" id="UPA00916">
    <property type="reaction ID" value="UER00889"/>
</dbReference>
<evidence type="ECO:0000313" key="15">
    <source>
        <dbReference type="Proteomes" id="UP000318297"/>
    </source>
</evidence>
<evidence type="ECO:0000256" key="9">
    <source>
        <dbReference type="ARBA" id="ARBA00022842"/>
    </source>
</evidence>
<organism evidence="14 15">
    <name type="scientific">Rudaeicoccus suwonensis</name>
    <dbReference type="NCBI Taxonomy" id="657409"/>
    <lineage>
        <taxon>Bacteria</taxon>
        <taxon>Bacillati</taxon>
        <taxon>Actinomycetota</taxon>
        <taxon>Actinomycetes</taxon>
        <taxon>Micrococcales</taxon>
        <taxon>Dermacoccaceae</taxon>
        <taxon>Rudaeicoccus</taxon>
    </lineage>
</organism>
<comment type="caution">
    <text evidence="12">Lacks conserved residue(s) required for the propagation of feature annotation.</text>
</comment>
<comment type="activity regulation">
    <text evidence="12">Activated by a monovalent cation that binds near, but not in, the active site. The most likely occupant of the site in vivo is potassium. Ion binding induces a conformational change that may alter substrate affinity.</text>
</comment>
<comment type="function">
    <text evidence="12">Catalyzes the phosphorylation of ribose at O-5 in a reaction requiring ATP and magnesium. The resulting D-ribose-5-phosphate can then be used either for sythesis of nucleotides, histidine, and tryptophan, or as a component of the pentose phosphate pathway.</text>
</comment>
<feature type="binding site" evidence="12">
    <location>
        <position position="288"/>
    </location>
    <ligand>
        <name>K(+)</name>
        <dbReference type="ChEBI" id="CHEBI:29103"/>
    </ligand>
</feature>
<feature type="binding site" evidence="12">
    <location>
        <position position="245"/>
    </location>
    <ligand>
        <name>K(+)</name>
        <dbReference type="ChEBI" id="CHEBI:29103"/>
    </ligand>
</feature>
<proteinExistence type="inferred from homology"/>